<proteinExistence type="predicted"/>
<evidence type="ECO:0000313" key="2">
    <source>
        <dbReference type="Proteomes" id="UP001519342"/>
    </source>
</evidence>
<protein>
    <recommendedName>
        <fullName evidence="3">Prophage minor tail protein Z (GPZ)</fullName>
    </recommendedName>
</protein>
<name>A0ABS4GA79_9FIRM</name>
<dbReference type="RefSeq" id="WP_209510346.1">
    <property type="nucleotide sequence ID" value="NZ_JAGGKS010000001.1"/>
</dbReference>
<gene>
    <name evidence="1" type="ORF">J2Z76_000449</name>
</gene>
<dbReference type="InterPro" id="IPR010633">
    <property type="entry name" value="Phage_lambda_GpZ"/>
</dbReference>
<accession>A0ABS4GA79</accession>
<comment type="caution">
    <text evidence="1">The sequence shown here is derived from an EMBL/GenBank/DDBJ whole genome shotgun (WGS) entry which is preliminary data.</text>
</comment>
<reference evidence="1 2" key="1">
    <citation type="submission" date="2021-03" db="EMBL/GenBank/DDBJ databases">
        <title>Genomic Encyclopedia of Type Strains, Phase IV (KMG-IV): sequencing the most valuable type-strain genomes for metagenomic binning, comparative biology and taxonomic classification.</title>
        <authorList>
            <person name="Goeker M."/>
        </authorList>
    </citation>
    <scope>NUCLEOTIDE SEQUENCE [LARGE SCALE GENOMIC DNA]</scope>
    <source>
        <strain evidence="1 2">DSM 24004</strain>
    </source>
</reference>
<keyword evidence="2" id="KW-1185">Reference proteome</keyword>
<organism evidence="1 2">
    <name type="scientific">Sedimentibacter acidaminivorans</name>
    <dbReference type="NCBI Taxonomy" id="913099"/>
    <lineage>
        <taxon>Bacteria</taxon>
        <taxon>Bacillati</taxon>
        <taxon>Bacillota</taxon>
        <taxon>Tissierellia</taxon>
        <taxon>Sedimentibacter</taxon>
    </lineage>
</organism>
<evidence type="ECO:0008006" key="3">
    <source>
        <dbReference type="Google" id="ProtNLM"/>
    </source>
</evidence>
<evidence type="ECO:0000313" key="1">
    <source>
        <dbReference type="EMBL" id="MBP1924596.1"/>
    </source>
</evidence>
<dbReference type="EMBL" id="JAGGKS010000001">
    <property type="protein sequence ID" value="MBP1924596.1"/>
    <property type="molecule type" value="Genomic_DNA"/>
</dbReference>
<dbReference type="Pfam" id="PF06763">
    <property type="entry name" value="Minor_tail_Z"/>
    <property type="match status" value="1"/>
</dbReference>
<dbReference type="Proteomes" id="UP001519342">
    <property type="component" value="Unassembled WGS sequence"/>
</dbReference>
<sequence length="187" mass="20854">MNITIDVDERMINDVQDKLGGFHKRAPGAISNALNRAATNVNSNIKKEVRKEYNIKSQDIGETLAKTKATKGSLRAEVKSSGRSVPLDRFKVSPMTVNPKRKSQIKIGVKKDGLKTVMGAFVADVSGKKVFQRSSKSRLPIKKLFGPSVPQMLENENVKEIIETEGHETFNKRLEHEIDRILEKGRG</sequence>